<evidence type="ECO:0000313" key="3">
    <source>
        <dbReference type="Proteomes" id="UP000030710"/>
    </source>
</evidence>
<dbReference type="HOGENOM" id="CLU_157001_1_1_2"/>
<dbReference type="RefSeq" id="WP_021053816.1">
    <property type="nucleotide sequence ID" value="NZ_KE356561.1"/>
</dbReference>
<gene>
    <name evidence="2" type="ORF">J07HQW2_00757</name>
</gene>
<dbReference type="eggNOG" id="arCOG08175">
    <property type="taxonomic scope" value="Archaea"/>
</dbReference>
<keyword evidence="1" id="KW-0472">Membrane</keyword>
<dbReference type="Pfam" id="PF26119">
    <property type="entry name" value="DUF8036"/>
    <property type="match status" value="1"/>
</dbReference>
<dbReference type="EMBL" id="KE356561">
    <property type="protein sequence ID" value="ERG94323.1"/>
    <property type="molecule type" value="Genomic_DNA"/>
</dbReference>
<evidence type="ECO:0000313" key="2">
    <source>
        <dbReference type="EMBL" id="ERG94323.1"/>
    </source>
</evidence>
<feature type="transmembrane region" description="Helical" evidence="1">
    <location>
        <begin position="6"/>
        <end position="28"/>
    </location>
</feature>
<reference evidence="2 3" key="1">
    <citation type="journal article" date="2013" name="PLoS ONE">
        <title>Assembly-driven community genomics of a hypersaline microbial ecosystem.</title>
        <authorList>
            <person name="Podell S."/>
            <person name="Ugalde J.A."/>
            <person name="Narasingarao P."/>
            <person name="Banfield J.F."/>
            <person name="Heidelberg K.B."/>
            <person name="Allen E.E."/>
        </authorList>
    </citation>
    <scope>NUCLEOTIDE SEQUENCE [LARGE SCALE GENOMIC DNA]</scope>
    <source>
        <strain evidence="3">J07HQW2</strain>
    </source>
</reference>
<proteinExistence type="predicted"/>
<dbReference type="STRING" id="1238425.J07HQW2_00757"/>
<evidence type="ECO:0000256" key="1">
    <source>
        <dbReference type="SAM" id="Phobius"/>
    </source>
</evidence>
<accession>U1NCB6</accession>
<keyword evidence="1" id="KW-1133">Transmembrane helix</keyword>
<protein>
    <submittedName>
        <fullName evidence="2">Uncharacterized protein</fullName>
    </submittedName>
</protein>
<sequence>MAMGPPGILGFGLATLNAALLIGIGVVWIRNYRQFGSAMLLGLTGFSVVLFLENVLAGYFFIAGMKTVWGADPIIASVVLTMRGLELFAIGLLAHATLR</sequence>
<dbReference type="Proteomes" id="UP000030710">
    <property type="component" value="Unassembled WGS sequence"/>
</dbReference>
<organism evidence="2 3">
    <name type="scientific">Haloquadratum walsbyi J07HQW2</name>
    <dbReference type="NCBI Taxonomy" id="1238425"/>
    <lineage>
        <taxon>Archaea</taxon>
        <taxon>Methanobacteriati</taxon>
        <taxon>Methanobacteriota</taxon>
        <taxon>Stenosarchaea group</taxon>
        <taxon>Halobacteria</taxon>
        <taxon>Halobacteriales</taxon>
        <taxon>Haloferacaceae</taxon>
        <taxon>Haloquadratum</taxon>
    </lineage>
</organism>
<dbReference type="InterPro" id="IPR058349">
    <property type="entry name" value="DUF8036"/>
</dbReference>
<feature type="transmembrane region" description="Helical" evidence="1">
    <location>
        <begin position="40"/>
        <end position="62"/>
    </location>
</feature>
<feature type="transmembrane region" description="Helical" evidence="1">
    <location>
        <begin position="74"/>
        <end position="94"/>
    </location>
</feature>
<name>U1NCB6_9EURY</name>
<keyword evidence="1" id="KW-0812">Transmembrane</keyword>
<dbReference type="AlphaFoldDB" id="U1NCB6"/>